<accession>Q0RP31</accession>
<feature type="compositionally biased region" description="Basic residues" evidence="8">
    <location>
        <begin position="355"/>
        <end position="365"/>
    </location>
</feature>
<dbReference type="EC" id="2.7.8.-" evidence="10"/>
<gene>
    <name evidence="10" type="ordered locus">FRAAL2054</name>
</gene>
<dbReference type="EMBL" id="CT573213">
    <property type="protein sequence ID" value="CAJ60703.1"/>
    <property type="molecule type" value="Genomic_DNA"/>
</dbReference>
<keyword evidence="5 9" id="KW-1133">Transmembrane helix</keyword>
<dbReference type="eggNOG" id="COG0472">
    <property type="taxonomic scope" value="Bacteria"/>
</dbReference>
<evidence type="ECO:0000256" key="1">
    <source>
        <dbReference type="ARBA" id="ARBA00004651"/>
    </source>
</evidence>
<feature type="transmembrane region" description="Helical" evidence="9">
    <location>
        <begin position="25"/>
        <end position="46"/>
    </location>
</feature>
<evidence type="ECO:0000313" key="11">
    <source>
        <dbReference type="Proteomes" id="UP000000657"/>
    </source>
</evidence>
<dbReference type="Pfam" id="PF00953">
    <property type="entry name" value="Glycos_transf_4"/>
    <property type="match status" value="1"/>
</dbReference>
<keyword evidence="2" id="KW-1003">Cell membrane</keyword>
<dbReference type="GO" id="GO:0009103">
    <property type="term" value="P:lipopolysaccharide biosynthetic process"/>
    <property type="evidence" value="ECO:0007669"/>
    <property type="project" value="TreeGrafter"/>
</dbReference>
<proteinExistence type="predicted"/>
<evidence type="ECO:0000256" key="7">
    <source>
        <dbReference type="PIRSR" id="PIRSR600715-1"/>
    </source>
</evidence>
<feature type="transmembrane region" description="Helical" evidence="9">
    <location>
        <begin position="234"/>
        <end position="254"/>
    </location>
</feature>
<evidence type="ECO:0000256" key="2">
    <source>
        <dbReference type="ARBA" id="ARBA00022475"/>
    </source>
</evidence>
<feature type="region of interest" description="Disordered" evidence="8">
    <location>
        <begin position="355"/>
        <end position="399"/>
    </location>
</feature>
<organism evidence="10 11">
    <name type="scientific">Frankia alni (strain DSM 45986 / CECT 9034 / ACN14a)</name>
    <dbReference type="NCBI Taxonomy" id="326424"/>
    <lineage>
        <taxon>Bacteria</taxon>
        <taxon>Bacillati</taxon>
        <taxon>Actinomycetota</taxon>
        <taxon>Actinomycetes</taxon>
        <taxon>Frankiales</taxon>
        <taxon>Frankiaceae</taxon>
        <taxon>Frankia</taxon>
    </lineage>
</organism>
<dbReference type="GO" id="GO:0046872">
    <property type="term" value="F:metal ion binding"/>
    <property type="evidence" value="ECO:0007669"/>
    <property type="project" value="UniProtKB-KW"/>
</dbReference>
<feature type="transmembrane region" description="Helical" evidence="9">
    <location>
        <begin position="67"/>
        <end position="90"/>
    </location>
</feature>
<dbReference type="STRING" id="326424.FRAAL2054"/>
<feature type="compositionally biased region" description="Pro residues" evidence="8">
    <location>
        <begin position="366"/>
        <end position="375"/>
    </location>
</feature>
<feature type="transmembrane region" description="Helical" evidence="9">
    <location>
        <begin position="124"/>
        <end position="144"/>
    </location>
</feature>
<evidence type="ECO:0000256" key="5">
    <source>
        <dbReference type="ARBA" id="ARBA00022989"/>
    </source>
</evidence>
<keyword evidence="7" id="KW-0460">Magnesium</keyword>
<evidence type="ECO:0000313" key="10">
    <source>
        <dbReference type="EMBL" id="CAJ60703.1"/>
    </source>
</evidence>
<comment type="subcellular location">
    <subcellularLocation>
        <location evidence="1">Cell membrane</location>
        <topology evidence="1">Multi-pass membrane protein</topology>
    </subcellularLocation>
</comment>
<dbReference type="InterPro" id="IPR000715">
    <property type="entry name" value="Glycosyl_transferase_4"/>
</dbReference>
<evidence type="ECO:0000256" key="8">
    <source>
        <dbReference type="SAM" id="MobiDB-lite"/>
    </source>
</evidence>
<evidence type="ECO:0000256" key="6">
    <source>
        <dbReference type="ARBA" id="ARBA00023136"/>
    </source>
</evidence>
<dbReference type="Proteomes" id="UP000000657">
    <property type="component" value="Chromosome"/>
</dbReference>
<evidence type="ECO:0000256" key="9">
    <source>
        <dbReference type="SAM" id="Phobius"/>
    </source>
</evidence>
<sequence>MMHYIKRCTPLVLHPTCQSRRNGMLGAPAAACIVTLAATPIVLVCMRRLAAIDEVTARSSHQAPTPRGGGIAVVLGLFAGVLVLVLTQGGADSPDLLPLTAAAALFGLIGLAEDIGGVTAMRRLALHTATSFVVAAMAVLGAVLGDAAPGLLLVLLVTVAAPVWITGFVNVFNFMDGINGISAVTAALAGGAFAALGAARDLPTLTAGGILVAASALGFLPFNFPRARVFLGDVGSYALGAVLAVLAVQAVLAGVPPESALAPCALYLADTTATLARRIRAGEQWYSPHRSHAYQRLTIAGWSHVRVTGLVGATTAVLVVLSLAAFGPLPGRLAADGAAGLVLLAYLRAPRWAARRGRTAARPRPTRPATPPPRQPARLPTQRRTDDEPGRRAAPGTTR</sequence>
<keyword evidence="6 9" id="KW-0472">Membrane</keyword>
<dbReference type="GO" id="GO:0005886">
    <property type="term" value="C:plasma membrane"/>
    <property type="evidence" value="ECO:0007669"/>
    <property type="project" value="UniProtKB-SubCell"/>
</dbReference>
<dbReference type="GO" id="GO:0044038">
    <property type="term" value="P:cell wall macromolecule biosynthetic process"/>
    <property type="evidence" value="ECO:0007669"/>
    <property type="project" value="TreeGrafter"/>
</dbReference>
<dbReference type="HOGENOM" id="CLU_023982_3_2_11"/>
<dbReference type="GO" id="GO:0016780">
    <property type="term" value="F:phosphotransferase activity, for other substituted phosphate groups"/>
    <property type="evidence" value="ECO:0007669"/>
    <property type="project" value="InterPro"/>
</dbReference>
<keyword evidence="7" id="KW-0479">Metal-binding</keyword>
<reference evidence="10 11" key="1">
    <citation type="journal article" date="2007" name="Genome Res.">
        <title>Genome characteristics of facultatively symbiotic Frankia sp. strains reflect host range and host plant biogeography.</title>
        <authorList>
            <person name="Normand P."/>
            <person name="Lapierre P."/>
            <person name="Tisa L.S."/>
            <person name="Gogarten J.P."/>
            <person name="Alloisio N."/>
            <person name="Bagnarol E."/>
            <person name="Bassi C.A."/>
            <person name="Berry A.M."/>
            <person name="Bickhart D.M."/>
            <person name="Choisne N."/>
            <person name="Couloux A."/>
            <person name="Cournoyer B."/>
            <person name="Cruveiller S."/>
            <person name="Daubin V."/>
            <person name="Demange N."/>
            <person name="Francino M.P."/>
            <person name="Goltsman E."/>
            <person name="Huang Y."/>
            <person name="Kopp O.R."/>
            <person name="Labarre L."/>
            <person name="Lapidus A."/>
            <person name="Lavire C."/>
            <person name="Marechal J."/>
            <person name="Martinez M."/>
            <person name="Mastronunzio J.E."/>
            <person name="Mullin B.C."/>
            <person name="Niemann J."/>
            <person name="Pujic P."/>
            <person name="Rawnsley T."/>
            <person name="Rouy Z."/>
            <person name="Schenowitz C."/>
            <person name="Sellstedt A."/>
            <person name="Tavares F."/>
            <person name="Tomkins J.P."/>
            <person name="Vallenet D."/>
            <person name="Valverde C."/>
            <person name="Wall L.G."/>
            <person name="Wang Y."/>
            <person name="Medigue C."/>
            <person name="Benson D.R."/>
        </authorList>
    </citation>
    <scope>NUCLEOTIDE SEQUENCE [LARGE SCALE GENOMIC DNA]</scope>
    <source>
        <strain evidence="11">DSM 45986 / CECT 9034 / ACN14a</strain>
    </source>
</reference>
<feature type="transmembrane region" description="Helical" evidence="9">
    <location>
        <begin position="205"/>
        <end position="222"/>
    </location>
</feature>
<keyword evidence="4 9" id="KW-0812">Transmembrane</keyword>
<dbReference type="GO" id="GO:0071555">
    <property type="term" value="P:cell wall organization"/>
    <property type="evidence" value="ECO:0007669"/>
    <property type="project" value="TreeGrafter"/>
</dbReference>
<feature type="transmembrane region" description="Helical" evidence="9">
    <location>
        <begin position="297"/>
        <end position="326"/>
    </location>
</feature>
<dbReference type="PANTHER" id="PTHR22926:SF3">
    <property type="entry name" value="UNDECAPRENYL-PHOSPHATE ALPHA-N-ACETYLGLUCOSAMINYL 1-PHOSPHATE TRANSFERASE"/>
    <property type="match status" value="1"/>
</dbReference>
<name>Q0RP31_FRAAA</name>
<comment type="cofactor">
    <cofactor evidence="7">
        <name>Mg(2+)</name>
        <dbReference type="ChEBI" id="CHEBI:18420"/>
    </cofactor>
</comment>
<protein>
    <submittedName>
        <fullName evidence="10">Undecaprenyl-phosphate alpha-N-acetylglucosaminyl 1-phosphate transferase</fullName>
        <ecNumber evidence="10">2.7.8.-</ecNumber>
    </submittedName>
</protein>
<feature type="transmembrane region" description="Helical" evidence="9">
    <location>
        <begin position="150"/>
        <end position="171"/>
    </location>
</feature>
<feature type="transmembrane region" description="Helical" evidence="9">
    <location>
        <begin position="96"/>
        <end position="112"/>
    </location>
</feature>
<feature type="transmembrane region" description="Helical" evidence="9">
    <location>
        <begin position="178"/>
        <end position="199"/>
    </location>
</feature>
<dbReference type="AlphaFoldDB" id="Q0RP31"/>
<keyword evidence="11" id="KW-1185">Reference proteome</keyword>
<evidence type="ECO:0000256" key="3">
    <source>
        <dbReference type="ARBA" id="ARBA00022679"/>
    </source>
</evidence>
<keyword evidence="3 10" id="KW-0808">Transferase</keyword>
<evidence type="ECO:0000256" key="4">
    <source>
        <dbReference type="ARBA" id="ARBA00022692"/>
    </source>
</evidence>
<dbReference type="KEGG" id="fal:FRAAL2054"/>
<dbReference type="CDD" id="cd06854">
    <property type="entry name" value="GT_WbpL_WbcO_like"/>
    <property type="match status" value="1"/>
</dbReference>
<feature type="binding site" evidence="7">
    <location>
        <position position="173"/>
    </location>
    <ligand>
        <name>Mg(2+)</name>
        <dbReference type="ChEBI" id="CHEBI:18420"/>
    </ligand>
</feature>
<feature type="binding site" evidence="7">
    <location>
        <position position="233"/>
    </location>
    <ligand>
        <name>Mg(2+)</name>
        <dbReference type="ChEBI" id="CHEBI:18420"/>
    </ligand>
</feature>
<dbReference type="PANTHER" id="PTHR22926">
    <property type="entry name" value="PHOSPHO-N-ACETYLMURAMOYL-PENTAPEPTIDE-TRANSFERASE"/>
    <property type="match status" value="1"/>
</dbReference>